<dbReference type="GO" id="GO:0008233">
    <property type="term" value="F:peptidase activity"/>
    <property type="evidence" value="ECO:0007669"/>
    <property type="project" value="UniProtKB-KW"/>
</dbReference>
<feature type="transmembrane region" description="Helical" evidence="8">
    <location>
        <begin position="114"/>
        <end position="138"/>
    </location>
</feature>
<feature type="domain" description="Peptidase S54 rhomboid" evidence="9">
    <location>
        <begin position="110"/>
        <end position="244"/>
    </location>
</feature>
<organism evidence="10 11">
    <name type="scientific">Schaalia radingae</name>
    <dbReference type="NCBI Taxonomy" id="131110"/>
    <lineage>
        <taxon>Bacteria</taxon>
        <taxon>Bacillati</taxon>
        <taxon>Actinomycetota</taxon>
        <taxon>Actinomycetes</taxon>
        <taxon>Actinomycetales</taxon>
        <taxon>Actinomycetaceae</taxon>
        <taxon>Schaalia</taxon>
    </lineage>
</organism>
<evidence type="ECO:0000256" key="6">
    <source>
        <dbReference type="ARBA" id="ARBA00023136"/>
    </source>
</evidence>
<feature type="transmembrane region" description="Helical" evidence="8">
    <location>
        <begin position="203"/>
        <end position="221"/>
    </location>
</feature>
<accession>A0ABY0V4P8</accession>
<reference evidence="10 11" key="1">
    <citation type="submission" date="2016-10" db="EMBL/GenBank/DDBJ databases">
        <authorList>
            <person name="Varghese N."/>
            <person name="Submissions S."/>
        </authorList>
    </citation>
    <scope>NUCLEOTIDE SEQUENCE [LARGE SCALE GENOMIC DNA]</scope>
    <source>
        <strain evidence="10 11">DSM 9169</strain>
    </source>
</reference>
<dbReference type="InterPro" id="IPR050925">
    <property type="entry name" value="Rhomboid_protease_S54"/>
</dbReference>
<evidence type="ECO:0000256" key="1">
    <source>
        <dbReference type="ARBA" id="ARBA00004141"/>
    </source>
</evidence>
<keyword evidence="4" id="KW-0378">Hydrolase</keyword>
<dbReference type="Proteomes" id="UP000198976">
    <property type="component" value="Chromosome I"/>
</dbReference>
<proteinExistence type="inferred from homology"/>
<evidence type="ECO:0000256" key="5">
    <source>
        <dbReference type="ARBA" id="ARBA00022989"/>
    </source>
</evidence>
<evidence type="ECO:0000256" key="7">
    <source>
        <dbReference type="SAM" id="MobiDB-lite"/>
    </source>
</evidence>
<dbReference type="PANTHER" id="PTHR43731">
    <property type="entry name" value="RHOMBOID PROTEASE"/>
    <property type="match status" value="1"/>
</dbReference>
<keyword evidence="5 8" id="KW-1133">Transmembrane helix</keyword>
<feature type="transmembrane region" description="Helical" evidence="8">
    <location>
        <begin position="227"/>
        <end position="245"/>
    </location>
</feature>
<dbReference type="Pfam" id="PF01694">
    <property type="entry name" value="Rhomboid"/>
    <property type="match status" value="1"/>
</dbReference>
<evidence type="ECO:0000256" key="4">
    <source>
        <dbReference type="ARBA" id="ARBA00022801"/>
    </source>
</evidence>
<dbReference type="RefSeq" id="WP_227469223.1">
    <property type="nucleotide sequence ID" value="NZ_LT629792.1"/>
</dbReference>
<feature type="transmembrane region" description="Helical" evidence="8">
    <location>
        <begin position="176"/>
        <end position="196"/>
    </location>
</feature>
<feature type="transmembrane region" description="Helical" evidence="8">
    <location>
        <begin position="273"/>
        <end position="299"/>
    </location>
</feature>
<feature type="transmembrane region" description="Helical" evidence="8">
    <location>
        <begin position="150"/>
        <end position="170"/>
    </location>
</feature>
<keyword evidence="10" id="KW-0645">Protease</keyword>
<protein>
    <submittedName>
        <fullName evidence="10">Membrane associated serine protease, rhomboid family</fullName>
    </submittedName>
</protein>
<sequence length="301" mass="33019">MAKMPQYGQRSDPNAAPPCPRHPDVQSIDYCKVCNRPMCSQCRVPVEVRAMCVDCAKKRGRRGRRQMRWTQKPTVTMVLIGLCAVTFVAMKLIPQVYSSLAFMPAIGWLEPWRILTTAFLHANVLHILFNLVALWFVGSSIEPVLGWWRFLILYIASAIGGSAGVLAWCFVSRQTLLVTTVGASGAVFGLFAAIFVLQKMSGINTTSILILLAINLGYGFIVPNISWQAHVGGMIVGALVTWGFAHIMRRPPRRRSGEVVVNRQAEATRKTRISALAGAGMLIAVCAVVAVEYAALLALNY</sequence>
<feature type="region of interest" description="Disordered" evidence="7">
    <location>
        <begin position="1"/>
        <end position="20"/>
    </location>
</feature>
<comment type="similarity">
    <text evidence="2">Belongs to the peptidase S54 family.</text>
</comment>
<comment type="subcellular location">
    <subcellularLocation>
        <location evidence="1">Membrane</location>
        <topology evidence="1">Multi-pass membrane protein</topology>
    </subcellularLocation>
</comment>
<keyword evidence="3 8" id="KW-0812">Transmembrane</keyword>
<evidence type="ECO:0000256" key="2">
    <source>
        <dbReference type="ARBA" id="ARBA00009045"/>
    </source>
</evidence>
<name>A0ABY0V4P8_9ACTO</name>
<evidence type="ECO:0000313" key="10">
    <source>
        <dbReference type="EMBL" id="SDT85513.1"/>
    </source>
</evidence>
<evidence type="ECO:0000256" key="8">
    <source>
        <dbReference type="SAM" id="Phobius"/>
    </source>
</evidence>
<evidence type="ECO:0000313" key="11">
    <source>
        <dbReference type="Proteomes" id="UP000198976"/>
    </source>
</evidence>
<dbReference type="InterPro" id="IPR035952">
    <property type="entry name" value="Rhomboid-like_sf"/>
</dbReference>
<keyword evidence="11" id="KW-1185">Reference proteome</keyword>
<keyword evidence="6 8" id="KW-0472">Membrane</keyword>
<dbReference type="SUPFAM" id="SSF144091">
    <property type="entry name" value="Rhomboid-like"/>
    <property type="match status" value="1"/>
</dbReference>
<dbReference type="PANTHER" id="PTHR43731:SF14">
    <property type="entry name" value="PRESENILIN-ASSOCIATED RHOMBOID-LIKE PROTEIN, MITOCHONDRIAL"/>
    <property type="match status" value="1"/>
</dbReference>
<dbReference type="EMBL" id="LT629792">
    <property type="protein sequence ID" value="SDT85513.1"/>
    <property type="molecule type" value="Genomic_DNA"/>
</dbReference>
<dbReference type="InterPro" id="IPR022764">
    <property type="entry name" value="Peptidase_S54_rhomboid_dom"/>
</dbReference>
<gene>
    <name evidence="10" type="ORF">SAMN04489714_0083</name>
</gene>
<feature type="transmembrane region" description="Helical" evidence="8">
    <location>
        <begin position="74"/>
        <end position="94"/>
    </location>
</feature>
<dbReference type="GO" id="GO:0006508">
    <property type="term" value="P:proteolysis"/>
    <property type="evidence" value="ECO:0007669"/>
    <property type="project" value="UniProtKB-KW"/>
</dbReference>
<dbReference type="CDD" id="cd19756">
    <property type="entry name" value="Bbox2"/>
    <property type="match status" value="1"/>
</dbReference>
<evidence type="ECO:0000256" key="3">
    <source>
        <dbReference type="ARBA" id="ARBA00022692"/>
    </source>
</evidence>
<dbReference type="Gene3D" id="1.20.1540.10">
    <property type="entry name" value="Rhomboid-like"/>
    <property type="match status" value="1"/>
</dbReference>
<evidence type="ECO:0000259" key="9">
    <source>
        <dbReference type="Pfam" id="PF01694"/>
    </source>
</evidence>